<proteinExistence type="predicted"/>
<evidence type="ECO:0000256" key="1">
    <source>
        <dbReference type="SAM" id="MobiDB-lite"/>
    </source>
</evidence>
<evidence type="ECO:0000313" key="2">
    <source>
        <dbReference type="EMBL" id="RQM24307.1"/>
    </source>
</evidence>
<gene>
    <name evidence="2" type="ORF">B5M09_013681</name>
</gene>
<accession>A0A3R7XW33</accession>
<sequence length="99" mass="11428">MSDSDHQRSQSPVNETERSRSRSREAERGRPLRRQATTPFAFPYRPNSPAVDQRFQPDGYANTPGVVYNAPALPVPPLFNGSIKSERWTFIRQYNKYLD</sequence>
<dbReference type="AlphaFoldDB" id="A0A3R7XW33"/>
<dbReference type="Proteomes" id="UP000284702">
    <property type="component" value="Unassembled WGS sequence"/>
</dbReference>
<reference evidence="2" key="1">
    <citation type="submission" date="2018-07" db="EMBL/GenBank/DDBJ databases">
        <title>Annotation of Aphanomyces astaci genome assembly.</title>
        <authorList>
            <person name="Studholme D.J."/>
        </authorList>
    </citation>
    <scope>NUCLEOTIDE SEQUENCE [LARGE SCALE GENOMIC DNA]</scope>
    <source>
        <strain evidence="2">Pc</strain>
    </source>
</reference>
<dbReference type="EMBL" id="MZMZ02002738">
    <property type="protein sequence ID" value="RQM24307.1"/>
    <property type="molecule type" value="Genomic_DNA"/>
</dbReference>
<protein>
    <submittedName>
        <fullName evidence="2">Uncharacterized protein</fullName>
    </submittedName>
</protein>
<evidence type="ECO:0000313" key="3">
    <source>
        <dbReference type="Proteomes" id="UP000284702"/>
    </source>
</evidence>
<feature type="compositionally biased region" description="Basic and acidic residues" evidence="1">
    <location>
        <begin position="15"/>
        <end position="30"/>
    </location>
</feature>
<feature type="region of interest" description="Disordered" evidence="1">
    <location>
        <begin position="1"/>
        <end position="52"/>
    </location>
</feature>
<comment type="caution">
    <text evidence="2">The sequence shown here is derived from an EMBL/GenBank/DDBJ whole genome shotgun (WGS) entry which is preliminary data.</text>
</comment>
<keyword evidence="3" id="KW-1185">Reference proteome</keyword>
<organism evidence="2 3">
    <name type="scientific">Aphanomyces astaci</name>
    <name type="common">Crayfish plague agent</name>
    <dbReference type="NCBI Taxonomy" id="112090"/>
    <lineage>
        <taxon>Eukaryota</taxon>
        <taxon>Sar</taxon>
        <taxon>Stramenopiles</taxon>
        <taxon>Oomycota</taxon>
        <taxon>Saprolegniomycetes</taxon>
        <taxon>Saprolegniales</taxon>
        <taxon>Verrucalvaceae</taxon>
        <taxon>Aphanomyces</taxon>
    </lineage>
</organism>
<name>A0A3R7XW33_APHAT</name>